<evidence type="ECO:0000313" key="2">
    <source>
        <dbReference type="EMBL" id="AJD46141.1"/>
    </source>
</evidence>
<geneLocation type="plasmid" evidence="2 3">
    <name>pRgalR602c</name>
</geneLocation>
<protein>
    <submittedName>
        <fullName evidence="2">Uncharacterized protein</fullName>
    </submittedName>
</protein>
<organism evidence="2 3">
    <name type="scientific">Rhizobium gallicum bv. gallicum R602sp</name>
    <dbReference type="NCBI Taxonomy" id="1041138"/>
    <lineage>
        <taxon>Bacteria</taxon>
        <taxon>Pseudomonadati</taxon>
        <taxon>Pseudomonadota</taxon>
        <taxon>Alphaproteobacteria</taxon>
        <taxon>Hyphomicrobiales</taxon>
        <taxon>Rhizobiaceae</taxon>
        <taxon>Rhizobium/Agrobacterium group</taxon>
        <taxon>Rhizobium</taxon>
    </lineage>
</organism>
<dbReference type="AlphaFoldDB" id="A0A0B4XGD6"/>
<dbReference type="EMBL" id="CP006880">
    <property type="protein sequence ID" value="AJD46141.1"/>
    <property type="molecule type" value="Genomic_DNA"/>
</dbReference>
<dbReference type="Proteomes" id="UP000031368">
    <property type="component" value="Plasmid pRgalR602c"/>
</dbReference>
<feature type="region of interest" description="Disordered" evidence="1">
    <location>
        <begin position="107"/>
        <end position="136"/>
    </location>
</feature>
<reference evidence="2 3" key="1">
    <citation type="submission" date="2013-11" db="EMBL/GenBank/DDBJ databases">
        <title>Complete genome sequence of Rhizobium gallicum bv. gallicum R602.</title>
        <authorList>
            <person name="Bustos P."/>
            <person name="Santamaria R.I."/>
            <person name="Lozano L."/>
            <person name="Acosta J.L."/>
            <person name="Ormeno-Orrillo E."/>
            <person name="Rogel M.A."/>
            <person name="Romero D."/>
            <person name="Cevallos M.A."/>
            <person name="Martinez-Romero E."/>
            <person name="Gonzalez V."/>
        </authorList>
    </citation>
    <scope>NUCLEOTIDE SEQUENCE [LARGE SCALE GENOMIC DNA]</scope>
    <source>
        <strain evidence="2 3">R602</strain>
        <plasmid evidence="2 3">pRgalR602c</plasmid>
    </source>
</reference>
<name>A0A0B4XGD6_9HYPH</name>
<dbReference type="KEGG" id="rga:RGR602_PC02120"/>
<dbReference type="HOGENOM" id="CLU_1873762_0_0_5"/>
<keyword evidence="3" id="KW-1185">Reference proteome</keyword>
<sequence length="136" mass="15076">MLRTAKREPAVMKYGIVAAGLDAHEKSGCIILQVGSQCRTVLVTRRAILNVASPPRASEARFLEHVRTFCEIASNRMETPIVNQDVIVITADDVRGWRRHWPSSPALVSSRSQGPRIGNRPHNLRLVSARNTAEGR</sequence>
<evidence type="ECO:0000313" key="3">
    <source>
        <dbReference type="Proteomes" id="UP000031368"/>
    </source>
</evidence>
<accession>A0A0B4XGD6</accession>
<keyword evidence="2" id="KW-0614">Plasmid</keyword>
<evidence type="ECO:0000256" key="1">
    <source>
        <dbReference type="SAM" id="MobiDB-lite"/>
    </source>
</evidence>
<proteinExistence type="predicted"/>
<gene>
    <name evidence="2" type="ORF">RGR602_PC02120</name>
</gene>